<evidence type="ECO:0008006" key="4">
    <source>
        <dbReference type="Google" id="ProtNLM"/>
    </source>
</evidence>
<comment type="caution">
    <text evidence="2">The sequence shown here is derived from an EMBL/GenBank/DDBJ whole genome shotgun (WGS) entry which is preliminary data.</text>
</comment>
<feature type="transmembrane region" description="Helical" evidence="1">
    <location>
        <begin position="763"/>
        <end position="785"/>
    </location>
</feature>
<feature type="transmembrane region" description="Helical" evidence="1">
    <location>
        <begin position="1436"/>
        <end position="1461"/>
    </location>
</feature>
<feature type="transmembrane region" description="Helical" evidence="1">
    <location>
        <begin position="590"/>
        <end position="615"/>
    </location>
</feature>
<evidence type="ECO:0000313" key="3">
    <source>
        <dbReference type="Proteomes" id="UP000243579"/>
    </source>
</evidence>
<evidence type="ECO:0000313" key="2">
    <source>
        <dbReference type="EMBL" id="OQR90538.1"/>
    </source>
</evidence>
<keyword evidence="3" id="KW-1185">Reference proteome</keyword>
<feature type="transmembrane region" description="Helical" evidence="1">
    <location>
        <begin position="21"/>
        <end position="42"/>
    </location>
</feature>
<sequence>MIVPTGPESSKVVGASDYRSWGHAVGGCGYLVLSSLLGIYFLSIVRPSVANDLWWRDFTTGGPQTFLADVFHRRLQLEQSYTVSLFAPEIILEKEYSSATTFIDMSLSLSRQVLLANISLPNVVESMRQTTFAWNVRMFTQYCWVDFGRVYELSITAKRQTRCAVSDSNNAAAFWEPLLRNSNQQDVLNGSYATALRISIFNEVLESSSGRVWMDGLWATPWLPVTDEVAVWSSHGLTRWQTEVTNYYEQGLQETYVIVNALGIRQRVTIHLVAQSYRGLSIWTLVNAYAGVWNDLFECQAIKCSLIRGADSYSDAMRLQWESMNYGLPIHEPRIALVDRHMGPYGTIDLRIASKPRALEDFYLAFEKLVLAPLFQNASRAEQYMSLPPLTVDVAPTLWRGPNMSYFGGNPMCISHTPQLFVQDQFNFYDSCSLQQQSTMKIARSSLLFATAAFFAMSGVPDISSICIETVSASSRAACLSVLSNAHRFAPPESWVSTTELLIAMGDLDLTMIQLALNGSTPVFLTQPLVATRDPWSFFGWAMVYDWLQGDREAFAFHTDAGLHTVLSSYLAPTHFPANPLELPQQACTYVWIILVYSGVLLTTVAVSVVVATIGSKLSVCGRDLLHFHRVASPTWVGRPFLFLRGFTALTILSTSPVDFVSAGGVSHFRFAPRSALDTMVLASEATWVTYVLVDFVLPVAGRGAYVYAPLSCAVAWLIIVLWETVAPYEATLSVQQTCHVTMLGLQATCSGGSVEIGSPRRLIGLASINVASTLVALVGVRYFIAHASTSTTHIPSDLLPASAQAFFTTSSTARWHRDPTTTLMAGMVPLSGRYFHVNLWQIVHLAQRSVKPKFSATTSVAMPFKTLAVLGILYVVFSVVGSFAYIYLSATAMTNDFWWANFNSTGHQTFLTNWFTTELQFGTPILNVDLTVWAFSDSANLYNTTDTFVRTPSTYATMVQDEVNTLPNVIAGLRAMDGCDVPWIATYYCYADFNRTWEMAVSSYRQERCASADSGNGAVYLESYLRNVNWAELLGCWESSLEGRLWLDAVRSAQLPLPSEVAHWQQRGISVFVTQWQNYKSLGVLESFTVQNAFGIEYPMSLKYSNGSLHSSSQTSFKMQWPLASQLWAVGSNATIVAGSSLMRQSPAFVYSNISIGTILAVNGTLELPLDAGFSLFNAAIGPFGTITMRRVAFPPPLVAWSQMLQMEFTARLAKANVSVYAAFDAIGGTRTLVHVPQSWGVADYKGGDITCPVQPSQPYAGIFYSAQGACGGSGMEDSQDTNALMASQALLAEGPSYDIVTACNDSTMGSAAACGAFLSLTQSFLQRLFTPEEWTRIAQVSEATKTYIQTTLPIVLVQYVGNATHTFFRPSNLFDPVDPGFHVFGWLYLVEWLQGVREVVEFAGAAGALNIVSGRNPVHVGPVNALEIPVNVAYYFRCVLLYVSGVLFLVACIASGYIISSRGRIEGTNMFSLNRVTGLVWIGRPLVCLRGITAICLLSTAKLDLEQSNGFFRLVSQQQSWFTTVMAAGETTWLVFILNDCFSILTQQYTSLYAAQSSILIWVASATWSILAPVQHRATLQRSCSVIAVDAQIVCRSGVVTIGDINRLLGLVGLASGLIGLCYGIQRLRFPAEKDHGVRSHLLYATAYHHFRQDGWVVRDVYHVDRASAAIDGLLTWRLADRRTMLLDIKTWRLFTIDPDPLQCTLPSHLRVALPIF</sequence>
<feature type="transmembrane region" description="Helical" evidence="1">
    <location>
        <begin position="1553"/>
        <end position="1573"/>
    </location>
</feature>
<keyword evidence="1" id="KW-0812">Transmembrane</keyword>
<name>A0A1V9YXP5_ACHHY</name>
<keyword evidence="1" id="KW-1133">Transmembrane helix</keyword>
<accession>A0A1V9YXP5</accession>
<dbReference type="EMBL" id="JNBR01000610">
    <property type="protein sequence ID" value="OQR90538.1"/>
    <property type="molecule type" value="Genomic_DNA"/>
</dbReference>
<reference evidence="2 3" key="1">
    <citation type="journal article" date="2014" name="Genome Biol. Evol.">
        <title>The secreted proteins of Achlya hypogyna and Thraustotheca clavata identify the ancestral oomycete secretome and reveal gene acquisitions by horizontal gene transfer.</title>
        <authorList>
            <person name="Misner I."/>
            <person name="Blouin N."/>
            <person name="Leonard G."/>
            <person name="Richards T.A."/>
            <person name="Lane C.E."/>
        </authorList>
    </citation>
    <scope>NUCLEOTIDE SEQUENCE [LARGE SCALE GENOMIC DNA]</scope>
    <source>
        <strain evidence="2 3">ATCC 48635</strain>
    </source>
</reference>
<dbReference type="OrthoDB" id="77710at2759"/>
<gene>
    <name evidence="2" type="ORF">ACHHYP_05440</name>
</gene>
<evidence type="ECO:0000256" key="1">
    <source>
        <dbReference type="SAM" id="Phobius"/>
    </source>
</evidence>
<keyword evidence="1" id="KW-0472">Membrane</keyword>
<dbReference type="Proteomes" id="UP000243579">
    <property type="component" value="Unassembled WGS sequence"/>
</dbReference>
<feature type="transmembrane region" description="Helical" evidence="1">
    <location>
        <begin position="868"/>
        <end position="889"/>
    </location>
</feature>
<proteinExistence type="predicted"/>
<feature type="transmembrane region" description="Helical" evidence="1">
    <location>
        <begin position="705"/>
        <end position="723"/>
    </location>
</feature>
<protein>
    <recommendedName>
        <fullName evidence="4">Transmembrane protein</fullName>
    </recommendedName>
</protein>
<feature type="transmembrane region" description="Helical" evidence="1">
    <location>
        <begin position="1523"/>
        <end position="1541"/>
    </location>
</feature>
<organism evidence="2 3">
    <name type="scientific">Achlya hypogyna</name>
    <name type="common">Oomycete</name>
    <name type="synonym">Protoachlya hypogyna</name>
    <dbReference type="NCBI Taxonomy" id="1202772"/>
    <lineage>
        <taxon>Eukaryota</taxon>
        <taxon>Sar</taxon>
        <taxon>Stramenopiles</taxon>
        <taxon>Oomycota</taxon>
        <taxon>Saprolegniomycetes</taxon>
        <taxon>Saprolegniales</taxon>
        <taxon>Achlyaceae</taxon>
        <taxon>Achlya</taxon>
    </lineage>
</organism>